<dbReference type="CDD" id="cd22157">
    <property type="entry name" value="F-box_AtFBW1-like"/>
    <property type="match status" value="1"/>
</dbReference>
<dbReference type="NCBIfam" id="TIGR01640">
    <property type="entry name" value="F_box_assoc_1"/>
    <property type="match status" value="1"/>
</dbReference>
<evidence type="ECO:0000259" key="1">
    <source>
        <dbReference type="PROSITE" id="PS50181"/>
    </source>
</evidence>
<organism evidence="2">
    <name type="scientific">Brassica oleracea</name>
    <name type="common">Wild cabbage</name>
    <dbReference type="NCBI Taxonomy" id="3712"/>
    <lineage>
        <taxon>Eukaryota</taxon>
        <taxon>Viridiplantae</taxon>
        <taxon>Streptophyta</taxon>
        <taxon>Embryophyta</taxon>
        <taxon>Tracheophyta</taxon>
        <taxon>Spermatophyta</taxon>
        <taxon>Magnoliopsida</taxon>
        <taxon>eudicotyledons</taxon>
        <taxon>Gunneridae</taxon>
        <taxon>Pentapetalae</taxon>
        <taxon>rosids</taxon>
        <taxon>malvids</taxon>
        <taxon>Brassicales</taxon>
        <taxon>Brassicaceae</taxon>
        <taxon>Brassiceae</taxon>
        <taxon>Brassica</taxon>
    </lineage>
</organism>
<gene>
    <name evidence="2" type="ORF">BOLC2T06714H</name>
</gene>
<sequence length="401" mass="45942">MVTCSKKKKLKKCRKSNSDEIPQHLVMEIIRRLPAKSVARFLLVSKSWANLITNRDFIKSFETRSCSSQPRLLVCFVGRTKPCKPQYCYFFSSSSSSTTFLSRVKCPREDPECFPCLPHYANGLMRLGYGEKKLICNPSTGKSIALPKVKNIMSVSKSLFGYDPVNDEYKIFCMTKKSPDVNDHYKILLMTKNQPNGQESPLYKYQVFTVGAELSSWRVIECSIPHSFSSCRHVCIDGFVYYAVRTGADLSQRSLMKFDLRYETLDLITSLPADMPSTPRGFSLINYEGKVAIPTNTSGNTFNVWVIDQAAPKHGWLKKSFSIESWRRSPKLRIYGSTHTGEFVLAPRYYSDDFNVIIYNPDTNGLRKIKVEVNGDYEFKLGHYRTRAMVYSEYVESIRLL</sequence>
<dbReference type="PANTHER" id="PTHR31111">
    <property type="entry name" value="BNAA05G37150D PROTEIN-RELATED"/>
    <property type="match status" value="1"/>
</dbReference>
<dbReference type="Pfam" id="PF00646">
    <property type="entry name" value="F-box"/>
    <property type="match status" value="1"/>
</dbReference>
<reference evidence="2" key="1">
    <citation type="submission" date="2018-11" db="EMBL/GenBank/DDBJ databases">
        <authorList>
            <consortium name="Genoscope - CEA"/>
            <person name="William W."/>
        </authorList>
    </citation>
    <scope>NUCLEOTIDE SEQUENCE</scope>
</reference>
<name>A0A3P6D8P7_BRAOL</name>
<dbReference type="InterPro" id="IPR036047">
    <property type="entry name" value="F-box-like_dom_sf"/>
</dbReference>
<proteinExistence type="predicted"/>
<dbReference type="Pfam" id="PF08268">
    <property type="entry name" value="FBA_3"/>
    <property type="match status" value="1"/>
</dbReference>
<dbReference type="InterPro" id="IPR017451">
    <property type="entry name" value="F-box-assoc_interact_dom"/>
</dbReference>
<protein>
    <recommendedName>
        <fullName evidence="1">F-box domain-containing protein</fullName>
    </recommendedName>
</protein>
<dbReference type="SUPFAM" id="SSF81383">
    <property type="entry name" value="F-box domain"/>
    <property type="match status" value="1"/>
</dbReference>
<accession>A0A3P6D8P7</accession>
<dbReference type="InterPro" id="IPR001810">
    <property type="entry name" value="F-box_dom"/>
</dbReference>
<dbReference type="AlphaFoldDB" id="A0A3P6D8P7"/>
<evidence type="ECO:0000313" key="2">
    <source>
        <dbReference type="EMBL" id="VDD19421.1"/>
    </source>
</evidence>
<dbReference type="PANTHER" id="PTHR31111:SF125">
    <property type="entry name" value="F-BOX PROTEIN CPR30-LIKE"/>
    <property type="match status" value="1"/>
</dbReference>
<dbReference type="PROSITE" id="PS50181">
    <property type="entry name" value="FBOX"/>
    <property type="match status" value="1"/>
</dbReference>
<dbReference type="InterPro" id="IPR013187">
    <property type="entry name" value="F-box-assoc_dom_typ3"/>
</dbReference>
<feature type="domain" description="F-box" evidence="1">
    <location>
        <begin position="15"/>
        <end position="61"/>
    </location>
</feature>
<dbReference type="SMART" id="SM00256">
    <property type="entry name" value="FBOX"/>
    <property type="match status" value="1"/>
</dbReference>
<dbReference type="EMBL" id="LR031874">
    <property type="protein sequence ID" value="VDD19421.1"/>
    <property type="molecule type" value="Genomic_DNA"/>
</dbReference>